<keyword evidence="1" id="KW-0378">Hydrolase</keyword>
<evidence type="ECO:0000259" key="3">
    <source>
        <dbReference type="Pfam" id="PF22936"/>
    </source>
</evidence>
<comment type="caution">
    <text evidence="4">The sequence shown here is derived from an EMBL/GenBank/DDBJ whole genome shotgun (WGS) entry which is preliminary data.</text>
</comment>
<dbReference type="PANTHER" id="PTHR42648:SF28">
    <property type="entry name" value="TRANSPOSON-ENCODED PROTEIN WITH RIBONUCLEASE H-LIKE AND RETROVIRUS ZINC FINGER-LIKE DOMAINS"/>
    <property type="match status" value="1"/>
</dbReference>
<dbReference type="GO" id="GO:0008233">
    <property type="term" value="F:peptidase activity"/>
    <property type="evidence" value="ECO:0007669"/>
    <property type="project" value="UniProtKB-KW"/>
</dbReference>
<reference evidence="4 5" key="1">
    <citation type="submission" date="2024-01" db="EMBL/GenBank/DDBJ databases">
        <title>The complete chloroplast genome sequence of Lithospermum erythrorhizon: insights into the phylogenetic relationship among Boraginaceae species and the maternal lineages of purple gromwells.</title>
        <authorList>
            <person name="Okada T."/>
            <person name="Watanabe K."/>
        </authorList>
    </citation>
    <scope>NUCLEOTIDE SEQUENCE [LARGE SCALE GENOMIC DNA]</scope>
</reference>
<organism evidence="4 5">
    <name type="scientific">Lithospermum erythrorhizon</name>
    <name type="common">Purple gromwell</name>
    <name type="synonym">Lithospermum officinale var. erythrorhizon</name>
    <dbReference type="NCBI Taxonomy" id="34254"/>
    <lineage>
        <taxon>Eukaryota</taxon>
        <taxon>Viridiplantae</taxon>
        <taxon>Streptophyta</taxon>
        <taxon>Embryophyta</taxon>
        <taxon>Tracheophyta</taxon>
        <taxon>Spermatophyta</taxon>
        <taxon>Magnoliopsida</taxon>
        <taxon>eudicotyledons</taxon>
        <taxon>Gunneridae</taxon>
        <taxon>Pentapetalae</taxon>
        <taxon>asterids</taxon>
        <taxon>lamiids</taxon>
        <taxon>Boraginales</taxon>
        <taxon>Boraginaceae</taxon>
        <taxon>Boraginoideae</taxon>
        <taxon>Lithospermeae</taxon>
        <taxon>Lithospermum</taxon>
    </lineage>
</organism>
<evidence type="ECO:0008006" key="6">
    <source>
        <dbReference type="Google" id="ProtNLM"/>
    </source>
</evidence>
<gene>
    <name evidence="4" type="ORF">LIER_20997</name>
</gene>
<evidence type="ECO:0000256" key="1">
    <source>
        <dbReference type="ARBA" id="ARBA00022670"/>
    </source>
</evidence>
<proteinExistence type="predicted"/>
<dbReference type="Pfam" id="PF22936">
    <property type="entry name" value="Pol_BBD"/>
    <property type="match status" value="1"/>
</dbReference>
<feature type="domain" description="GAG-pre-integrase" evidence="2">
    <location>
        <begin position="209"/>
        <end position="262"/>
    </location>
</feature>
<dbReference type="EMBL" id="BAABME010005444">
    <property type="protein sequence ID" value="GAA0165652.1"/>
    <property type="molecule type" value="Genomic_DNA"/>
</dbReference>
<evidence type="ECO:0000313" key="4">
    <source>
        <dbReference type="EMBL" id="GAA0165652.1"/>
    </source>
</evidence>
<keyword evidence="5" id="KW-1185">Reference proteome</keyword>
<dbReference type="InterPro" id="IPR025724">
    <property type="entry name" value="GAG-pre-integrase_dom"/>
</dbReference>
<dbReference type="Pfam" id="PF13976">
    <property type="entry name" value="gag_pre-integrs"/>
    <property type="match status" value="1"/>
</dbReference>
<sequence>MGVNFSNEVQALWLLGTLLESWETLYVSLSSSSADGTLNKEAVSNAILNESTRRGLSSEVNSSNLHDTLVYEHRKNKNKAKQFAIGSSDICYTSTDEDWVIDMGASFHVTPHKHFLKIGEAKMGNNGSSKIIAIGDILAKTCIGEIITLRDVRYIPDFRMNLISSEKLDDQGYTNIFGKGQWKLVKDSQIIAKGMRVGALYRSKLEVINNHINIVESSMELWHNRLGHMSEKGLNTLSKREIIPKFDGSNLKTCSHCLMGKQHRGSFNKQAKRKGKVLELVYSDVCGPMTTKTLGGCCYFATFVDDH</sequence>
<name>A0AAV3QNN4_LITER</name>
<dbReference type="GO" id="GO:0006508">
    <property type="term" value="P:proteolysis"/>
    <property type="evidence" value="ECO:0007669"/>
    <property type="project" value="UniProtKB-KW"/>
</dbReference>
<dbReference type="AlphaFoldDB" id="A0AAV3QNN4"/>
<feature type="domain" description="Retrovirus-related Pol polyprotein from transposon TNT 1-94-like beta-barrel" evidence="3">
    <location>
        <begin position="99"/>
        <end position="173"/>
    </location>
</feature>
<accession>A0AAV3QNN4</accession>
<dbReference type="PANTHER" id="PTHR42648">
    <property type="entry name" value="TRANSPOSASE, PUTATIVE-RELATED"/>
    <property type="match status" value="1"/>
</dbReference>
<dbReference type="Proteomes" id="UP001454036">
    <property type="component" value="Unassembled WGS sequence"/>
</dbReference>
<protein>
    <recommendedName>
        <fullName evidence="6">GAG-pre-integrase domain-containing protein</fullName>
    </recommendedName>
</protein>
<evidence type="ECO:0000313" key="5">
    <source>
        <dbReference type="Proteomes" id="UP001454036"/>
    </source>
</evidence>
<dbReference type="InterPro" id="IPR054722">
    <property type="entry name" value="PolX-like_BBD"/>
</dbReference>
<dbReference type="InterPro" id="IPR039537">
    <property type="entry name" value="Retrotran_Ty1/copia-like"/>
</dbReference>
<keyword evidence="1" id="KW-0645">Protease</keyword>
<evidence type="ECO:0000259" key="2">
    <source>
        <dbReference type="Pfam" id="PF13976"/>
    </source>
</evidence>